<feature type="transmembrane region" description="Helical" evidence="6">
    <location>
        <begin position="171"/>
        <end position="190"/>
    </location>
</feature>
<feature type="transmembrane region" description="Helical" evidence="6">
    <location>
        <begin position="439"/>
        <end position="456"/>
    </location>
</feature>
<evidence type="ECO:0000256" key="4">
    <source>
        <dbReference type="ARBA" id="ARBA00022989"/>
    </source>
</evidence>
<dbReference type="KEGG" id="cwo:Cwoe_2580"/>
<dbReference type="GO" id="GO:0022857">
    <property type="term" value="F:transmembrane transporter activity"/>
    <property type="evidence" value="ECO:0007669"/>
    <property type="project" value="InterPro"/>
</dbReference>
<reference evidence="7 8" key="1">
    <citation type="journal article" date="2010" name="Stand. Genomic Sci.">
        <title>Complete genome sequence of Conexibacter woesei type strain (ID131577).</title>
        <authorList>
            <person name="Pukall R."/>
            <person name="Lapidus A."/>
            <person name="Glavina Del Rio T."/>
            <person name="Copeland A."/>
            <person name="Tice H."/>
            <person name="Cheng J.-F."/>
            <person name="Lucas S."/>
            <person name="Chen F."/>
            <person name="Nolan M."/>
            <person name="Bruce D."/>
            <person name="Goodwin L."/>
            <person name="Pitluck S."/>
            <person name="Mavromatis K."/>
            <person name="Ivanova N."/>
            <person name="Ovchinnikova G."/>
            <person name="Pati A."/>
            <person name="Chen A."/>
            <person name="Palaniappan K."/>
            <person name="Land M."/>
            <person name="Hauser L."/>
            <person name="Chang Y.-J."/>
            <person name="Jeffries C.D."/>
            <person name="Chain P."/>
            <person name="Meincke L."/>
            <person name="Sims D."/>
            <person name="Brettin T."/>
            <person name="Detter J.C."/>
            <person name="Rohde M."/>
            <person name="Goeker M."/>
            <person name="Bristow J."/>
            <person name="Eisen J.A."/>
            <person name="Markowitz V."/>
            <person name="Kyrpides N.C."/>
            <person name="Klenk H.-P."/>
            <person name="Hugenholtz P."/>
        </authorList>
    </citation>
    <scope>NUCLEOTIDE SEQUENCE [LARGE SCALE GENOMIC DNA]</scope>
    <source>
        <strain evidence="8">DSM 14684 / CIP 108061 / JCM 11494 / NBRC 100937 / ID131577</strain>
    </source>
</reference>
<gene>
    <name evidence="7" type="ordered locus">Cwoe_2580</name>
</gene>
<dbReference type="PIRSF" id="PIRSF006060">
    <property type="entry name" value="AA_transporter"/>
    <property type="match status" value="1"/>
</dbReference>
<feature type="transmembrane region" description="Helical" evidence="6">
    <location>
        <begin position="210"/>
        <end position="232"/>
    </location>
</feature>
<feature type="transmembrane region" description="Helical" evidence="6">
    <location>
        <begin position="299"/>
        <end position="321"/>
    </location>
</feature>
<keyword evidence="4 6" id="KW-1133">Transmembrane helix</keyword>
<feature type="transmembrane region" description="Helical" evidence="6">
    <location>
        <begin position="141"/>
        <end position="159"/>
    </location>
</feature>
<feature type="transmembrane region" description="Helical" evidence="6">
    <location>
        <begin position="27"/>
        <end position="50"/>
    </location>
</feature>
<dbReference type="PANTHER" id="PTHR42770:SF7">
    <property type="entry name" value="MEMBRANE PROTEIN"/>
    <property type="match status" value="1"/>
</dbReference>
<dbReference type="InterPro" id="IPR050367">
    <property type="entry name" value="APC_superfamily"/>
</dbReference>
<accession>D3F8N6</accession>
<evidence type="ECO:0000256" key="2">
    <source>
        <dbReference type="ARBA" id="ARBA00022475"/>
    </source>
</evidence>
<feature type="transmembrane region" description="Helical" evidence="6">
    <location>
        <begin position="376"/>
        <end position="398"/>
    </location>
</feature>
<dbReference type="eggNOG" id="COG1113">
    <property type="taxonomic scope" value="Bacteria"/>
</dbReference>
<name>D3F8N6_CONWI</name>
<proteinExistence type="predicted"/>
<evidence type="ECO:0000256" key="3">
    <source>
        <dbReference type="ARBA" id="ARBA00022692"/>
    </source>
</evidence>
<dbReference type="InterPro" id="IPR002293">
    <property type="entry name" value="AA/rel_permease1"/>
</dbReference>
<protein>
    <submittedName>
        <fullName evidence="7">Amino acid permease-associated region</fullName>
    </submittedName>
</protein>
<reference evidence="8" key="2">
    <citation type="submission" date="2010-01" db="EMBL/GenBank/DDBJ databases">
        <title>The complete genome of Conexibacter woesei DSM 14684.</title>
        <authorList>
            <consortium name="US DOE Joint Genome Institute (JGI-PGF)"/>
            <person name="Lucas S."/>
            <person name="Copeland A."/>
            <person name="Lapidus A."/>
            <person name="Glavina del Rio T."/>
            <person name="Dalin E."/>
            <person name="Tice H."/>
            <person name="Bruce D."/>
            <person name="Goodwin L."/>
            <person name="Pitluck S."/>
            <person name="Kyrpides N."/>
            <person name="Mavromatis K."/>
            <person name="Ivanova N."/>
            <person name="Mikhailova N."/>
            <person name="Chertkov O."/>
            <person name="Brettin T."/>
            <person name="Detter J.C."/>
            <person name="Han C."/>
            <person name="Larimer F."/>
            <person name="Land M."/>
            <person name="Hauser L."/>
            <person name="Markowitz V."/>
            <person name="Cheng J.-F."/>
            <person name="Hugenholtz P."/>
            <person name="Woyke T."/>
            <person name="Wu D."/>
            <person name="Pukall R."/>
            <person name="Steenblock K."/>
            <person name="Schneider S."/>
            <person name="Klenk H.-P."/>
            <person name="Eisen J.A."/>
        </authorList>
    </citation>
    <scope>NUCLEOTIDE SEQUENCE [LARGE SCALE GENOMIC DNA]</scope>
    <source>
        <strain evidence="8">DSM 14684 / CIP 108061 / JCM 11494 / NBRC 100937 / ID131577</strain>
    </source>
</reference>
<comment type="subcellular location">
    <subcellularLocation>
        <location evidence="1">Cell membrane</location>
        <topology evidence="1">Multi-pass membrane protein</topology>
    </subcellularLocation>
</comment>
<organism evidence="7 8">
    <name type="scientific">Conexibacter woesei (strain DSM 14684 / CCUG 47730 / CIP 108061 / JCM 11494 / NBRC 100937 / ID131577)</name>
    <dbReference type="NCBI Taxonomy" id="469383"/>
    <lineage>
        <taxon>Bacteria</taxon>
        <taxon>Bacillati</taxon>
        <taxon>Actinomycetota</taxon>
        <taxon>Thermoleophilia</taxon>
        <taxon>Solirubrobacterales</taxon>
        <taxon>Conexibacteraceae</taxon>
        <taxon>Conexibacter</taxon>
    </lineage>
</organism>
<feature type="transmembrane region" description="Helical" evidence="6">
    <location>
        <begin position="244"/>
        <end position="264"/>
    </location>
</feature>
<feature type="transmembrane region" description="Helical" evidence="6">
    <location>
        <begin position="57"/>
        <end position="75"/>
    </location>
</feature>
<feature type="transmembrane region" description="Helical" evidence="6">
    <location>
        <begin position="342"/>
        <end position="364"/>
    </location>
</feature>
<dbReference type="Pfam" id="PF13520">
    <property type="entry name" value="AA_permease_2"/>
    <property type="match status" value="1"/>
</dbReference>
<evidence type="ECO:0000256" key="5">
    <source>
        <dbReference type="ARBA" id="ARBA00023136"/>
    </source>
</evidence>
<dbReference type="PANTHER" id="PTHR42770">
    <property type="entry name" value="AMINO ACID TRANSPORTER-RELATED"/>
    <property type="match status" value="1"/>
</dbReference>
<keyword evidence="5 6" id="KW-0472">Membrane</keyword>
<dbReference type="AlphaFoldDB" id="D3F8N6"/>
<evidence type="ECO:0000313" key="7">
    <source>
        <dbReference type="EMBL" id="ADB51000.1"/>
    </source>
</evidence>
<keyword evidence="2" id="KW-1003">Cell membrane</keyword>
<evidence type="ECO:0000256" key="6">
    <source>
        <dbReference type="SAM" id="Phobius"/>
    </source>
</evidence>
<evidence type="ECO:0000256" key="1">
    <source>
        <dbReference type="ARBA" id="ARBA00004651"/>
    </source>
</evidence>
<dbReference type="Gene3D" id="1.20.1740.10">
    <property type="entry name" value="Amino acid/polyamine transporter I"/>
    <property type="match status" value="1"/>
</dbReference>
<feature type="transmembrane region" description="Helical" evidence="6">
    <location>
        <begin position="405"/>
        <end position="424"/>
    </location>
</feature>
<evidence type="ECO:0000313" key="8">
    <source>
        <dbReference type="Proteomes" id="UP000008229"/>
    </source>
</evidence>
<dbReference type="STRING" id="469383.Cwoe_2580"/>
<dbReference type="RefSeq" id="WP_012934051.1">
    <property type="nucleotide sequence ID" value="NC_013739.1"/>
</dbReference>
<dbReference type="GO" id="GO:0005886">
    <property type="term" value="C:plasma membrane"/>
    <property type="evidence" value="ECO:0007669"/>
    <property type="project" value="UniProtKB-SubCell"/>
</dbReference>
<dbReference type="OrthoDB" id="4568421at2"/>
<sequence length="464" mass="47337">MSTHTSDGQVQREAAGLERGTLAAREIAVLSVAYFGPAAALSSLPAFVLFVAGPGAWLSFLVAFAAMLCVAYAVVGFARRYVVSGSLYSYVGQVLGAFGAFVTGYGMLIGYGLLGVVVLTGVGTFLGSFLLSIGVGSGIDVWVQAPIYVVVVVAAGWFTSRGAEASAKVTLLLQVVTLPALLLVVVATVLDTGLQLGSQLSLEGSTFSGLTSGVAIAVTGMIGFEASTALAAESREPRKATPRIVYAIVIVLGLLYVLMAFAQVPALLGAGEALGAGVSPIAALADAAGLGFLTEALDLLLAGSLFAALVSIFNSLTRVIATMAQDGMLPRRLGVVDAVRHTPTTAIVVLAVLAFLTPTITLAVTDKVPLELYVLFALPAAFGALLAYAMVCVASVVLRAREGRAVALALLTGVVGVAVSAWVFADSIIHPGAPPADAMPYLFAGAVVLGIAAHLLSRSRRGLR</sequence>
<dbReference type="HOGENOM" id="CLU_007946_20_2_11"/>
<dbReference type="Proteomes" id="UP000008229">
    <property type="component" value="Chromosome"/>
</dbReference>
<keyword evidence="3 6" id="KW-0812">Transmembrane</keyword>
<dbReference type="EMBL" id="CP001854">
    <property type="protein sequence ID" value="ADB51000.1"/>
    <property type="molecule type" value="Genomic_DNA"/>
</dbReference>
<keyword evidence="8" id="KW-1185">Reference proteome</keyword>